<dbReference type="Proteomes" id="UP000654345">
    <property type="component" value="Unassembled WGS sequence"/>
</dbReference>
<dbReference type="SUPFAM" id="SSF54909">
    <property type="entry name" value="Dimeric alpha+beta barrel"/>
    <property type="match status" value="1"/>
</dbReference>
<sequence length="49" mass="5556">MHISREGQLVTLINVFETKPEQQQELIDTWVRFVESVMEGGPGKTAVVK</sequence>
<protein>
    <submittedName>
        <fullName evidence="1">Uncharacterized protein</fullName>
    </submittedName>
</protein>
<name>A0ABQ3UVP8_9CHLR</name>
<dbReference type="Gene3D" id="3.30.70.100">
    <property type="match status" value="1"/>
</dbReference>
<dbReference type="EMBL" id="BNJG01000002">
    <property type="protein sequence ID" value="GHO56754.1"/>
    <property type="molecule type" value="Genomic_DNA"/>
</dbReference>
<dbReference type="RefSeq" id="WP_201373214.1">
    <property type="nucleotide sequence ID" value="NZ_BNJG01000002.1"/>
</dbReference>
<gene>
    <name evidence="1" type="ORF">KSB_52290</name>
</gene>
<organism evidence="1 2">
    <name type="scientific">Ktedonobacter robiniae</name>
    <dbReference type="NCBI Taxonomy" id="2778365"/>
    <lineage>
        <taxon>Bacteria</taxon>
        <taxon>Bacillati</taxon>
        <taxon>Chloroflexota</taxon>
        <taxon>Ktedonobacteria</taxon>
        <taxon>Ktedonobacterales</taxon>
        <taxon>Ktedonobacteraceae</taxon>
        <taxon>Ktedonobacter</taxon>
    </lineage>
</organism>
<keyword evidence="2" id="KW-1185">Reference proteome</keyword>
<dbReference type="InterPro" id="IPR011008">
    <property type="entry name" value="Dimeric_a/b-barrel"/>
</dbReference>
<comment type="caution">
    <text evidence="1">The sequence shown here is derived from an EMBL/GenBank/DDBJ whole genome shotgun (WGS) entry which is preliminary data.</text>
</comment>
<evidence type="ECO:0000313" key="1">
    <source>
        <dbReference type="EMBL" id="GHO56754.1"/>
    </source>
</evidence>
<proteinExistence type="predicted"/>
<accession>A0ABQ3UVP8</accession>
<evidence type="ECO:0000313" key="2">
    <source>
        <dbReference type="Proteomes" id="UP000654345"/>
    </source>
</evidence>
<reference evidence="1 2" key="1">
    <citation type="journal article" date="2021" name="Int. J. Syst. Evol. Microbiol.">
        <title>Reticulibacter mediterranei gen. nov., sp. nov., within the new family Reticulibacteraceae fam. nov., and Ktedonospora formicarum gen. nov., sp. nov., Ktedonobacter robiniae sp. nov., Dictyobacter formicarum sp. nov. and Dictyobacter arantiisoli sp. nov., belonging to the class Ktedonobacteria.</title>
        <authorList>
            <person name="Yabe S."/>
            <person name="Zheng Y."/>
            <person name="Wang C.M."/>
            <person name="Sakai Y."/>
            <person name="Abe K."/>
            <person name="Yokota A."/>
            <person name="Donadio S."/>
            <person name="Cavaletti L."/>
            <person name="Monciardini P."/>
        </authorList>
    </citation>
    <scope>NUCLEOTIDE SEQUENCE [LARGE SCALE GENOMIC DNA]</scope>
    <source>
        <strain evidence="1 2">SOSP1-30</strain>
    </source>
</reference>